<organism evidence="1">
    <name type="scientific">Ignisphaera aggregans</name>
    <dbReference type="NCBI Taxonomy" id="334771"/>
    <lineage>
        <taxon>Archaea</taxon>
        <taxon>Thermoproteota</taxon>
        <taxon>Thermoprotei</taxon>
        <taxon>Desulfurococcales</taxon>
        <taxon>Desulfurococcaceae</taxon>
        <taxon>Ignisphaera</taxon>
    </lineage>
</organism>
<sequence>MPWCSDAQQGVYDVLLIDIRRRLCEAVELKLKMRRNTRNIEKLEDKFVKKFMHSCCHDYCKQVSQVVVFAQYDISKKVKKSFSKKYGLRMEFTSLDRLELSVLPND</sequence>
<dbReference type="EMBL" id="DSEU01000017">
    <property type="protein sequence ID" value="HEM66487.1"/>
    <property type="molecule type" value="Genomic_DNA"/>
</dbReference>
<evidence type="ECO:0000313" key="1">
    <source>
        <dbReference type="EMBL" id="HEM66487.1"/>
    </source>
</evidence>
<reference evidence="1" key="1">
    <citation type="journal article" date="2020" name="mSystems">
        <title>Genome- and Community-Level Interaction Insights into Carbon Utilization and Element Cycling Functions of Hydrothermarchaeota in Hydrothermal Sediment.</title>
        <authorList>
            <person name="Zhou Z."/>
            <person name="Liu Y."/>
            <person name="Xu W."/>
            <person name="Pan J."/>
            <person name="Luo Z.H."/>
            <person name="Li M."/>
        </authorList>
    </citation>
    <scope>NUCLEOTIDE SEQUENCE [LARGE SCALE GENOMIC DNA]</scope>
    <source>
        <strain evidence="1">SpSt-125</strain>
    </source>
</reference>
<protein>
    <submittedName>
        <fullName evidence="1">Uncharacterized protein</fullName>
    </submittedName>
</protein>
<dbReference type="AlphaFoldDB" id="A0A7J2U2G0"/>
<proteinExistence type="predicted"/>
<name>A0A7J2U2G0_9CREN</name>
<comment type="caution">
    <text evidence="1">The sequence shown here is derived from an EMBL/GenBank/DDBJ whole genome shotgun (WGS) entry which is preliminary data.</text>
</comment>
<gene>
    <name evidence="1" type="ORF">ENO26_02795</name>
</gene>
<accession>A0A7J2U2G0</accession>